<evidence type="ECO:0000256" key="7">
    <source>
        <dbReference type="ARBA" id="ARBA00023315"/>
    </source>
</evidence>
<dbReference type="SUPFAM" id="SSF52777">
    <property type="entry name" value="CoA-dependent acyltransferases"/>
    <property type="match status" value="1"/>
</dbReference>
<dbReference type="EMBL" id="JAKUCV010006921">
    <property type="protein sequence ID" value="KAJ4825392.1"/>
    <property type="molecule type" value="Genomic_DNA"/>
</dbReference>
<evidence type="ECO:0000256" key="9">
    <source>
        <dbReference type="ARBA" id="ARBA00047604"/>
    </source>
</evidence>
<dbReference type="InterPro" id="IPR004255">
    <property type="entry name" value="O-acyltransferase_WSD1_N"/>
</dbReference>
<dbReference type="PANTHER" id="PTHR31650:SF41">
    <property type="entry name" value="O-ACYLTRANSFERASE WSD1-LIKE ISOFORM X1"/>
    <property type="match status" value="1"/>
</dbReference>
<evidence type="ECO:0000256" key="2">
    <source>
        <dbReference type="ARBA" id="ARBA00004586"/>
    </source>
</evidence>
<reference evidence="13" key="1">
    <citation type="submission" date="2022-02" db="EMBL/GenBank/DDBJ databases">
        <authorList>
            <person name="Henning P.M."/>
            <person name="McCubbin A.G."/>
            <person name="Shore J.S."/>
        </authorList>
    </citation>
    <scope>NUCLEOTIDE SEQUENCE</scope>
    <source>
        <strain evidence="13">F60SS</strain>
        <tissue evidence="13">Leaves</tissue>
    </source>
</reference>
<evidence type="ECO:0000313" key="14">
    <source>
        <dbReference type="Proteomes" id="UP001141552"/>
    </source>
</evidence>
<dbReference type="Pfam" id="PF06974">
    <property type="entry name" value="WS_DGAT_C"/>
    <property type="match status" value="1"/>
</dbReference>
<feature type="domain" description="O-acyltransferase WSD1 C-terminal" evidence="12">
    <location>
        <begin position="319"/>
        <end position="464"/>
    </location>
</feature>
<protein>
    <recommendedName>
        <fullName evidence="15">Diacylglycerol O-acyltransferase</fullName>
    </recommendedName>
</protein>
<evidence type="ECO:0000259" key="12">
    <source>
        <dbReference type="Pfam" id="PF06974"/>
    </source>
</evidence>
<keyword evidence="5" id="KW-0808">Transferase</keyword>
<reference evidence="13" key="2">
    <citation type="journal article" date="2023" name="Plants (Basel)">
        <title>Annotation of the Turnera subulata (Passifloraceae) Draft Genome Reveals the S-Locus Evolved after the Divergence of Turneroideae from Passifloroideae in a Stepwise Manner.</title>
        <authorList>
            <person name="Henning P.M."/>
            <person name="Roalson E.H."/>
            <person name="Mir W."/>
            <person name="McCubbin A.G."/>
            <person name="Shore J.S."/>
        </authorList>
    </citation>
    <scope>NUCLEOTIDE SEQUENCE</scope>
    <source>
        <strain evidence="13">F60SS</strain>
    </source>
</reference>
<comment type="pathway">
    <text evidence="3">Glycerolipid metabolism; triacylglycerol biosynthesis.</text>
</comment>
<evidence type="ECO:0000256" key="6">
    <source>
        <dbReference type="ARBA" id="ARBA00022824"/>
    </source>
</evidence>
<name>A0A9Q0J2A6_9ROSI</name>
<accession>A0A9Q0J2A6</accession>
<dbReference type="GO" id="GO:0019432">
    <property type="term" value="P:triglyceride biosynthetic process"/>
    <property type="evidence" value="ECO:0007669"/>
    <property type="project" value="TreeGrafter"/>
</dbReference>
<dbReference type="AlphaFoldDB" id="A0A9Q0J2A6"/>
<dbReference type="GO" id="GO:0047196">
    <property type="term" value="F:long-chain-alcohol O-fatty-acyltransferase activity"/>
    <property type="evidence" value="ECO:0007669"/>
    <property type="project" value="UniProtKB-EC"/>
</dbReference>
<comment type="catalytic activity">
    <reaction evidence="10">
        <text>an acyl-CoA + a 1,2-diacyl-sn-glycerol = a triacyl-sn-glycerol + CoA</text>
        <dbReference type="Rhea" id="RHEA:10868"/>
        <dbReference type="ChEBI" id="CHEBI:17815"/>
        <dbReference type="ChEBI" id="CHEBI:57287"/>
        <dbReference type="ChEBI" id="CHEBI:58342"/>
        <dbReference type="ChEBI" id="CHEBI:64615"/>
        <dbReference type="EC" id="2.3.1.20"/>
    </reaction>
</comment>
<dbReference type="InterPro" id="IPR023213">
    <property type="entry name" value="CAT-like_dom_sf"/>
</dbReference>
<organism evidence="13 14">
    <name type="scientific">Turnera subulata</name>
    <dbReference type="NCBI Taxonomy" id="218843"/>
    <lineage>
        <taxon>Eukaryota</taxon>
        <taxon>Viridiplantae</taxon>
        <taxon>Streptophyta</taxon>
        <taxon>Embryophyta</taxon>
        <taxon>Tracheophyta</taxon>
        <taxon>Spermatophyta</taxon>
        <taxon>Magnoliopsida</taxon>
        <taxon>eudicotyledons</taxon>
        <taxon>Gunneridae</taxon>
        <taxon>Pentapetalae</taxon>
        <taxon>rosids</taxon>
        <taxon>fabids</taxon>
        <taxon>Malpighiales</taxon>
        <taxon>Passifloraceae</taxon>
        <taxon>Turnera</taxon>
    </lineage>
</organism>
<evidence type="ECO:0000256" key="3">
    <source>
        <dbReference type="ARBA" id="ARBA00004771"/>
    </source>
</evidence>
<dbReference type="Pfam" id="PF03007">
    <property type="entry name" value="WS_DGAT_cat"/>
    <property type="match status" value="1"/>
</dbReference>
<evidence type="ECO:0000259" key="11">
    <source>
        <dbReference type="Pfam" id="PF03007"/>
    </source>
</evidence>
<comment type="pathway">
    <text evidence="4">Lipid metabolism.</text>
</comment>
<evidence type="ECO:0000256" key="4">
    <source>
        <dbReference type="ARBA" id="ARBA00005189"/>
    </source>
</evidence>
<dbReference type="GO" id="GO:0005886">
    <property type="term" value="C:plasma membrane"/>
    <property type="evidence" value="ECO:0007669"/>
    <property type="project" value="UniProtKB-SubCell"/>
</dbReference>
<evidence type="ECO:0008006" key="15">
    <source>
        <dbReference type="Google" id="ProtNLM"/>
    </source>
</evidence>
<comment type="similarity">
    <text evidence="8">In the N-terminal section; belongs to the long-chain O-acyltransferase family.</text>
</comment>
<evidence type="ECO:0000256" key="1">
    <source>
        <dbReference type="ARBA" id="ARBA00004162"/>
    </source>
</evidence>
<comment type="caution">
    <text evidence="13">The sequence shown here is derived from an EMBL/GenBank/DDBJ whole genome shotgun (WGS) entry which is preliminary data.</text>
</comment>
<dbReference type="GO" id="GO:0005789">
    <property type="term" value="C:endoplasmic reticulum membrane"/>
    <property type="evidence" value="ECO:0007669"/>
    <property type="project" value="UniProtKB-SubCell"/>
</dbReference>
<keyword evidence="7" id="KW-0012">Acyltransferase</keyword>
<feature type="domain" description="O-acyltransferase WSD1-like N-terminal" evidence="11">
    <location>
        <begin position="41"/>
        <end position="172"/>
    </location>
</feature>
<evidence type="ECO:0000256" key="10">
    <source>
        <dbReference type="ARBA" id="ARBA00048109"/>
    </source>
</evidence>
<dbReference type="PANTHER" id="PTHR31650">
    <property type="entry name" value="O-ACYLTRANSFERASE (WSD1-LIKE) FAMILY PROTEIN"/>
    <property type="match status" value="1"/>
</dbReference>
<keyword evidence="14" id="KW-1185">Reference proteome</keyword>
<dbReference type="GO" id="GO:0004144">
    <property type="term" value="F:diacylglycerol O-acyltransferase activity"/>
    <property type="evidence" value="ECO:0007669"/>
    <property type="project" value="UniProtKB-EC"/>
</dbReference>
<evidence type="ECO:0000256" key="5">
    <source>
        <dbReference type="ARBA" id="ARBA00022679"/>
    </source>
</evidence>
<sequence length="471" mass="51763">MAGSTGNNTDDEPLTPAGRLFVRPELDTIIHCVIGAKLPLDIEAIKETIKNSLMVKHPRFRSLLVRDKHGVEHWRRTELDVDRHIIVVNDLEAPDGDGDIERVVNDYVAGLSVSTPLAADKPLWEVHLLMRQRSAVLRIHHALGDGISLMSMFLASCRKANDPTAAPTMGVGGAAGKSRQGLAGIGGKNWGEAFVGVLKIVWFTLVYCLEFLFRCLFIRDRETVFSGGDGVELWPRKLATAKFLIEDMKLVKKAVGNATINDVLLGVISSGLSRYLDHRSPKALQDGLQVTGVALVNLRDQSGLQDVSELMKPKSGTRWGNRFGIILIPICYHKGVSDPLLYVKKAKAMIDKKKRSLEAYFSYWVGHLILSLLGTKAAYVLNYRVLCNTTFTISNVVGPQEEITLVGNPVTFLRVNTSSIPHALTMHMVSYAGRADMQILVAKDLIPDPEFLAKCFEDSLLAMKQAAAAAV</sequence>
<dbReference type="Gene3D" id="3.30.559.10">
    <property type="entry name" value="Chloramphenicol acetyltransferase-like domain"/>
    <property type="match status" value="1"/>
</dbReference>
<dbReference type="Proteomes" id="UP001141552">
    <property type="component" value="Unassembled WGS sequence"/>
</dbReference>
<comment type="subcellular location">
    <subcellularLocation>
        <location evidence="1">Cell membrane</location>
        <topology evidence="1">Single-pass membrane protein</topology>
    </subcellularLocation>
    <subcellularLocation>
        <location evidence="2">Endoplasmic reticulum membrane</location>
    </subcellularLocation>
</comment>
<evidence type="ECO:0000256" key="8">
    <source>
        <dbReference type="ARBA" id="ARBA00024360"/>
    </source>
</evidence>
<comment type="catalytic activity">
    <reaction evidence="9">
        <text>a long chain fatty alcohol + a fatty acyl-CoA = a long-chain alcohol wax ester + CoA</text>
        <dbReference type="Rhea" id="RHEA:38443"/>
        <dbReference type="ChEBI" id="CHEBI:17135"/>
        <dbReference type="ChEBI" id="CHEBI:57287"/>
        <dbReference type="ChEBI" id="CHEBI:77636"/>
        <dbReference type="ChEBI" id="CHEBI:235323"/>
        <dbReference type="EC" id="2.3.1.75"/>
    </reaction>
</comment>
<evidence type="ECO:0000313" key="13">
    <source>
        <dbReference type="EMBL" id="KAJ4825392.1"/>
    </source>
</evidence>
<dbReference type="InterPro" id="IPR009721">
    <property type="entry name" value="O-acyltransferase_WSD1_C"/>
</dbReference>
<dbReference type="OrthoDB" id="619536at2759"/>
<gene>
    <name evidence="13" type="ORF">Tsubulata_024080</name>
</gene>
<dbReference type="InterPro" id="IPR045034">
    <property type="entry name" value="O-acyltransferase_WSD1-like"/>
</dbReference>
<keyword evidence="6" id="KW-0256">Endoplasmic reticulum</keyword>
<proteinExistence type="inferred from homology"/>